<keyword evidence="1" id="KW-1133">Transmembrane helix</keyword>
<feature type="transmembrane region" description="Helical" evidence="1">
    <location>
        <begin position="9"/>
        <end position="27"/>
    </location>
</feature>
<proteinExistence type="predicted"/>
<reference evidence="2 3" key="1">
    <citation type="journal article" date="2018" name="Sci. Rep.">
        <title>Genomic signatures of local adaptation to the degree of environmental predictability in rotifers.</title>
        <authorList>
            <person name="Franch-Gras L."/>
            <person name="Hahn C."/>
            <person name="Garcia-Roger E.M."/>
            <person name="Carmona M.J."/>
            <person name="Serra M."/>
            <person name="Gomez A."/>
        </authorList>
    </citation>
    <scope>NUCLEOTIDE SEQUENCE [LARGE SCALE GENOMIC DNA]</scope>
    <source>
        <strain evidence="2">HYR1</strain>
    </source>
</reference>
<organism evidence="2 3">
    <name type="scientific">Brachionus plicatilis</name>
    <name type="common">Marine rotifer</name>
    <name type="synonym">Brachionus muelleri</name>
    <dbReference type="NCBI Taxonomy" id="10195"/>
    <lineage>
        <taxon>Eukaryota</taxon>
        <taxon>Metazoa</taxon>
        <taxon>Spiralia</taxon>
        <taxon>Gnathifera</taxon>
        <taxon>Rotifera</taxon>
        <taxon>Eurotatoria</taxon>
        <taxon>Monogononta</taxon>
        <taxon>Pseudotrocha</taxon>
        <taxon>Ploima</taxon>
        <taxon>Brachionidae</taxon>
        <taxon>Brachionus</taxon>
    </lineage>
</organism>
<sequence length="84" mass="9919">MSLRFEEEIFLLGINSIIGLLTIFLSLKSCDLVLNFSVNFTSPNSQNSFFNFKYRELLTKFYIQFYFSYAMICPTNVKIIKKYT</sequence>
<accession>A0A3M7QCK3</accession>
<dbReference type="AlphaFoldDB" id="A0A3M7QCK3"/>
<name>A0A3M7QCK3_BRAPC</name>
<evidence type="ECO:0000313" key="3">
    <source>
        <dbReference type="Proteomes" id="UP000276133"/>
    </source>
</evidence>
<protein>
    <submittedName>
        <fullName evidence="2">Uncharacterized protein</fullName>
    </submittedName>
</protein>
<gene>
    <name evidence="2" type="ORF">BpHYR1_023369</name>
</gene>
<keyword evidence="1" id="KW-0472">Membrane</keyword>
<comment type="caution">
    <text evidence="2">The sequence shown here is derived from an EMBL/GenBank/DDBJ whole genome shotgun (WGS) entry which is preliminary data.</text>
</comment>
<keyword evidence="1" id="KW-0812">Transmembrane</keyword>
<feature type="transmembrane region" description="Helical" evidence="1">
    <location>
        <begin position="61"/>
        <end position="80"/>
    </location>
</feature>
<dbReference type="Proteomes" id="UP000276133">
    <property type="component" value="Unassembled WGS sequence"/>
</dbReference>
<evidence type="ECO:0000313" key="2">
    <source>
        <dbReference type="EMBL" id="RNA09023.1"/>
    </source>
</evidence>
<dbReference type="EMBL" id="REGN01006566">
    <property type="protein sequence ID" value="RNA09023.1"/>
    <property type="molecule type" value="Genomic_DNA"/>
</dbReference>
<keyword evidence="3" id="KW-1185">Reference proteome</keyword>
<evidence type="ECO:0000256" key="1">
    <source>
        <dbReference type="SAM" id="Phobius"/>
    </source>
</evidence>